<keyword evidence="2" id="KW-1185">Reference proteome</keyword>
<dbReference type="EMBL" id="JARLKZ010000026">
    <property type="protein sequence ID" value="MEC0243690.1"/>
    <property type="molecule type" value="Genomic_DNA"/>
</dbReference>
<comment type="caution">
    <text evidence="1">The sequence shown here is derived from an EMBL/GenBank/DDBJ whole genome shotgun (WGS) entry which is preliminary data.</text>
</comment>
<proteinExistence type="predicted"/>
<dbReference type="RefSeq" id="WP_326091413.1">
    <property type="nucleotide sequence ID" value="NZ_JARLKZ010000026.1"/>
</dbReference>
<evidence type="ECO:0000313" key="1">
    <source>
        <dbReference type="EMBL" id="MEC0243690.1"/>
    </source>
</evidence>
<dbReference type="Proteomes" id="UP001344632">
    <property type="component" value="Unassembled WGS sequence"/>
</dbReference>
<reference evidence="1 2" key="1">
    <citation type="submission" date="2023-03" db="EMBL/GenBank/DDBJ databases">
        <title>Bacillus Genome Sequencing.</title>
        <authorList>
            <person name="Dunlap C."/>
        </authorList>
    </citation>
    <scope>NUCLEOTIDE SEQUENCE [LARGE SCALE GENOMIC DNA]</scope>
    <source>
        <strain evidence="1 2">BD-525</strain>
    </source>
</reference>
<evidence type="ECO:0000313" key="2">
    <source>
        <dbReference type="Proteomes" id="UP001344632"/>
    </source>
</evidence>
<organism evidence="1 2">
    <name type="scientific">Paenibacillus dokdonensis</name>
    <dbReference type="NCBI Taxonomy" id="2567944"/>
    <lineage>
        <taxon>Bacteria</taxon>
        <taxon>Bacillati</taxon>
        <taxon>Bacillota</taxon>
        <taxon>Bacilli</taxon>
        <taxon>Bacillales</taxon>
        <taxon>Paenibacillaceae</taxon>
        <taxon>Paenibacillus</taxon>
    </lineage>
</organism>
<accession>A0ABU6GVB0</accession>
<gene>
    <name evidence="1" type="ORF">P4H66_28175</name>
</gene>
<protein>
    <submittedName>
        <fullName evidence="1">Uncharacterized protein</fullName>
    </submittedName>
</protein>
<sequence length="109" mass="12160">MEDKYVIPMLSGERWWGGRAADGMSMPYGMDAFEADLIETLGMNQAAPLLLSSKGRYVWSEEPFAFSFSAEDLVISNGKSKVTVAEGFENLREAFRQAASRHFPARDIC</sequence>
<name>A0ABU6GVB0_9BACL</name>